<dbReference type="Gene3D" id="3.10.180.10">
    <property type="entry name" value="2,3-Dihydroxybiphenyl 1,2-Dioxygenase, domain 1"/>
    <property type="match status" value="2"/>
</dbReference>
<dbReference type="SUPFAM" id="SSF54593">
    <property type="entry name" value="Glyoxalase/Bleomycin resistance protein/Dihydroxybiphenyl dioxygenase"/>
    <property type="match status" value="2"/>
</dbReference>
<feature type="region of interest" description="Disordered" evidence="1">
    <location>
        <begin position="197"/>
        <end position="220"/>
    </location>
</feature>
<feature type="compositionally biased region" description="Low complexity" evidence="1">
    <location>
        <begin position="208"/>
        <end position="220"/>
    </location>
</feature>
<dbReference type="PANTHER" id="PTHR36503:SF1">
    <property type="entry name" value="BLR2520 PROTEIN"/>
    <property type="match status" value="1"/>
</dbReference>
<dbReference type="Proteomes" id="UP001052739">
    <property type="component" value="Unassembled WGS sequence"/>
</dbReference>
<dbReference type="EMBL" id="BNDW01000040">
    <property type="protein sequence ID" value="GHI23910.1"/>
    <property type="molecule type" value="Genomic_DNA"/>
</dbReference>
<evidence type="ECO:0000256" key="1">
    <source>
        <dbReference type="SAM" id="MobiDB-lite"/>
    </source>
</evidence>
<comment type="caution">
    <text evidence="2">The sequence shown here is derived from an EMBL/GenBank/DDBJ whole genome shotgun (WGS) entry which is preliminary data.</text>
</comment>
<dbReference type="InterPro" id="IPR029068">
    <property type="entry name" value="Glyas_Bleomycin-R_OHBP_Dase"/>
</dbReference>
<evidence type="ECO:0000313" key="3">
    <source>
        <dbReference type="Proteomes" id="UP001052739"/>
    </source>
</evidence>
<keyword evidence="3" id="KW-1185">Reference proteome</keyword>
<dbReference type="PANTHER" id="PTHR36503">
    <property type="entry name" value="BLR2520 PROTEIN"/>
    <property type="match status" value="1"/>
</dbReference>
<protein>
    <submittedName>
        <fullName evidence="2">Glyoxalase</fullName>
    </submittedName>
</protein>
<accession>A0ABQ3PFV8</accession>
<evidence type="ECO:0000313" key="2">
    <source>
        <dbReference type="EMBL" id="GHI23910.1"/>
    </source>
</evidence>
<sequence length="220" mass="22705">MFVMTSLTQITLEVTDLAAAESFYAASGLGAHVRLRAAAADVPSEGFRGFTVSLTVPRPADVRALVEAATAAGGTALKPAAKSFWGYGGVVSAPDGTIWKFASSEKKESGPATGLVERVVVLLGTSDMTATKEFYVAHGLTVARSFGRKYVEFAAPEGAVTLALYPRRALAKDAGVPADGGGAHRVALGGGTARFTDPDGFSWEPETEAPARARARTAGV</sequence>
<reference evidence="2" key="1">
    <citation type="submission" date="2024-05" db="EMBL/GenBank/DDBJ databases">
        <title>Whole genome shotgun sequence of Streptomyces hydrogenans NBRC 13475.</title>
        <authorList>
            <person name="Komaki H."/>
            <person name="Tamura T."/>
        </authorList>
    </citation>
    <scope>NUCLEOTIDE SEQUENCE</scope>
    <source>
        <strain evidence="2">NBRC 13475</strain>
    </source>
</reference>
<proteinExistence type="predicted"/>
<gene>
    <name evidence="2" type="ORF">Shyd_52810</name>
</gene>
<organism evidence="2 3">
    <name type="scientific">Streptomyces hydrogenans</name>
    <dbReference type="NCBI Taxonomy" id="1873719"/>
    <lineage>
        <taxon>Bacteria</taxon>
        <taxon>Bacillati</taxon>
        <taxon>Actinomycetota</taxon>
        <taxon>Actinomycetes</taxon>
        <taxon>Kitasatosporales</taxon>
        <taxon>Streptomycetaceae</taxon>
        <taxon>Streptomyces</taxon>
    </lineage>
</organism>
<name>A0ABQ3PFV8_9ACTN</name>